<reference evidence="1 2" key="1">
    <citation type="submission" date="2019-10" db="EMBL/GenBank/DDBJ databases">
        <title>Description of Paenibacillus terricola sp. nov.</title>
        <authorList>
            <person name="Carlier A."/>
            <person name="Qi S."/>
        </authorList>
    </citation>
    <scope>NUCLEOTIDE SEQUENCE [LARGE SCALE GENOMIC DNA]</scope>
    <source>
        <strain evidence="1 2">LMG 31459</strain>
    </source>
</reference>
<evidence type="ECO:0000313" key="2">
    <source>
        <dbReference type="Proteomes" id="UP000596857"/>
    </source>
</evidence>
<accession>A0ABX1YSJ7</accession>
<dbReference type="RefSeq" id="WP_171720088.1">
    <property type="nucleotide sequence ID" value="NZ_WHOB01000086.1"/>
</dbReference>
<keyword evidence="2" id="KW-1185">Reference proteome</keyword>
<sequence length="97" mass="11178">MRKTVERAVVLSNIRDEAGRVMRSFLDGKILRNSLSGAINSLFMLEIQFSDIIKEKHELGEINYVIKTQIENGENLYSSLKYVRSIFLETNVFGELH</sequence>
<name>A0ABX1YSJ7_9BACL</name>
<protein>
    <submittedName>
        <fullName evidence="1">Uncharacterized protein</fullName>
    </submittedName>
</protein>
<gene>
    <name evidence="1" type="ORF">GC101_28415</name>
</gene>
<dbReference type="Proteomes" id="UP000596857">
    <property type="component" value="Unassembled WGS sequence"/>
</dbReference>
<organism evidence="1 2">
    <name type="scientific">Paenibacillus phytohabitans</name>
    <dbReference type="NCBI Taxonomy" id="2654978"/>
    <lineage>
        <taxon>Bacteria</taxon>
        <taxon>Bacillati</taxon>
        <taxon>Bacillota</taxon>
        <taxon>Bacilli</taxon>
        <taxon>Bacillales</taxon>
        <taxon>Paenibacillaceae</taxon>
        <taxon>Paenibacillus</taxon>
    </lineage>
</organism>
<comment type="caution">
    <text evidence="1">The sequence shown here is derived from an EMBL/GenBank/DDBJ whole genome shotgun (WGS) entry which is preliminary data.</text>
</comment>
<dbReference type="EMBL" id="WHOB01000086">
    <property type="protein sequence ID" value="NOU82793.1"/>
    <property type="molecule type" value="Genomic_DNA"/>
</dbReference>
<proteinExistence type="predicted"/>
<evidence type="ECO:0000313" key="1">
    <source>
        <dbReference type="EMBL" id="NOU82793.1"/>
    </source>
</evidence>